<dbReference type="SUPFAM" id="SSF63825">
    <property type="entry name" value="YWTD domain"/>
    <property type="match status" value="3"/>
</dbReference>
<evidence type="ECO:0000256" key="2">
    <source>
        <dbReference type="ARBA" id="ARBA00022729"/>
    </source>
</evidence>
<keyword evidence="10" id="KW-1185">Reference proteome</keyword>
<feature type="repeat" description="LDL-receptor class B" evidence="6">
    <location>
        <begin position="481"/>
        <end position="525"/>
    </location>
</feature>
<dbReference type="Proteomes" id="UP001195483">
    <property type="component" value="Unassembled WGS sequence"/>
</dbReference>
<keyword evidence="7" id="KW-0812">Transmembrane</keyword>
<keyword evidence="3" id="KW-0677">Repeat</keyword>
<evidence type="ECO:0000256" key="6">
    <source>
        <dbReference type="PROSITE-ProRule" id="PRU00461"/>
    </source>
</evidence>
<evidence type="ECO:0000313" key="10">
    <source>
        <dbReference type="Proteomes" id="UP001195483"/>
    </source>
</evidence>
<proteinExistence type="predicted"/>
<dbReference type="EMBL" id="JAEAOA010002337">
    <property type="protein sequence ID" value="KAK3611819.1"/>
    <property type="molecule type" value="Genomic_DNA"/>
</dbReference>
<name>A0AAE0WF54_9BIVA</name>
<keyword evidence="5" id="KW-0325">Glycoprotein</keyword>
<keyword evidence="7" id="KW-1133">Transmembrane helix</keyword>
<evidence type="ECO:0000256" key="5">
    <source>
        <dbReference type="ARBA" id="ARBA00023180"/>
    </source>
</evidence>
<reference evidence="9" key="3">
    <citation type="submission" date="2023-05" db="EMBL/GenBank/DDBJ databases">
        <authorList>
            <person name="Smith C.H."/>
        </authorList>
    </citation>
    <scope>NUCLEOTIDE SEQUENCE</scope>
    <source>
        <strain evidence="9">CHS0354</strain>
        <tissue evidence="9">Mantle</tissue>
    </source>
</reference>
<protein>
    <recommendedName>
        <fullName evidence="8">EGF-like domain-containing protein</fullName>
    </recommendedName>
</protein>
<evidence type="ECO:0000256" key="4">
    <source>
        <dbReference type="ARBA" id="ARBA00023157"/>
    </source>
</evidence>
<evidence type="ECO:0000259" key="8">
    <source>
        <dbReference type="SMART" id="SM00181"/>
    </source>
</evidence>
<dbReference type="PANTHER" id="PTHR46513">
    <property type="entry name" value="VITELLOGENIN RECEPTOR-LIKE PROTEIN-RELATED-RELATED"/>
    <property type="match status" value="1"/>
</dbReference>
<evidence type="ECO:0000256" key="3">
    <source>
        <dbReference type="ARBA" id="ARBA00022737"/>
    </source>
</evidence>
<feature type="domain" description="EGF-like" evidence="8">
    <location>
        <begin position="940"/>
        <end position="978"/>
    </location>
</feature>
<dbReference type="AlphaFoldDB" id="A0AAE0WF54"/>
<feature type="transmembrane region" description="Helical" evidence="7">
    <location>
        <begin position="1052"/>
        <end position="1076"/>
    </location>
</feature>
<evidence type="ECO:0000256" key="1">
    <source>
        <dbReference type="ARBA" id="ARBA00022536"/>
    </source>
</evidence>
<dbReference type="SUPFAM" id="SSF57184">
    <property type="entry name" value="Growth factor receptor domain"/>
    <property type="match status" value="1"/>
</dbReference>
<dbReference type="InterPro" id="IPR000742">
    <property type="entry name" value="EGF"/>
</dbReference>
<keyword evidence="7" id="KW-0472">Membrane</keyword>
<keyword evidence="4" id="KW-1015">Disulfide bond</keyword>
<dbReference type="InterPro" id="IPR009030">
    <property type="entry name" value="Growth_fac_rcpt_cys_sf"/>
</dbReference>
<feature type="repeat" description="LDL-receptor class B" evidence="6">
    <location>
        <begin position="129"/>
        <end position="174"/>
    </location>
</feature>
<feature type="domain" description="EGF-like" evidence="8">
    <location>
        <begin position="312"/>
        <end position="347"/>
    </location>
</feature>
<dbReference type="PROSITE" id="PS51120">
    <property type="entry name" value="LDLRB"/>
    <property type="match status" value="5"/>
</dbReference>
<feature type="domain" description="EGF-like" evidence="8">
    <location>
        <begin position="622"/>
        <end position="659"/>
    </location>
</feature>
<keyword evidence="2" id="KW-0732">Signal</keyword>
<keyword evidence="1" id="KW-0245">EGF-like domain</keyword>
<dbReference type="SMART" id="SM00135">
    <property type="entry name" value="LY"/>
    <property type="match status" value="10"/>
</dbReference>
<dbReference type="Gene3D" id="2.120.10.30">
    <property type="entry name" value="TolB, C-terminal domain"/>
    <property type="match status" value="3"/>
</dbReference>
<feature type="repeat" description="LDL-receptor class B" evidence="6">
    <location>
        <begin position="175"/>
        <end position="218"/>
    </location>
</feature>
<dbReference type="SUPFAM" id="SSF57196">
    <property type="entry name" value="EGF/Laminin"/>
    <property type="match status" value="1"/>
</dbReference>
<evidence type="ECO:0000256" key="7">
    <source>
        <dbReference type="SAM" id="Phobius"/>
    </source>
</evidence>
<feature type="repeat" description="LDL-receptor class B" evidence="6">
    <location>
        <begin position="848"/>
        <end position="890"/>
    </location>
</feature>
<reference evidence="9" key="1">
    <citation type="journal article" date="2021" name="Genome Biol. Evol.">
        <title>A High-Quality Reference Genome for a Parasitic Bivalve with Doubly Uniparental Inheritance (Bivalvia: Unionida).</title>
        <authorList>
            <person name="Smith C.H."/>
        </authorList>
    </citation>
    <scope>NUCLEOTIDE SEQUENCE</scope>
    <source>
        <strain evidence="9">CHS0354</strain>
    </source>
</reference>
<dbReference type="InterPro" id="IPR050778">
    <property type="entry name" value="Cueball_EGF_LRP_Nidogen"/>
</dbReference>
<comment type="caution">
    <text evidence="9">The sequence shown here is derived from an EMBL/GenBank/DDBJ whole genome shotgun (WGS) entry which is preliminary data.</text>
</comment>
<reference evidence="9" key="2">
    <citation type="journal article" date="2021" name="Genome Biol. Evol.">
        <title>Developing a high-quality reference genome for a parasitic bivalve with doubly uniparental inheritance (Bivalvia: Unionida).</title>
        <authorList>
            <person name="Smith C.H."/>
        </authorList>
    </citation>
    <scope>NUCLEOTIDE SEQUENCE</scope>
    <source>
        <strain evidence="9">CHS0354</strain>
        <tissue evidence="9">Mantle</tissue>
    </source>
</reference>
<feature type="repeat" description="LDL-receptor class B" evidence="6">
    <location>
        <begin position="219"/>
        <end position="261"/>
    </location>
</feature>
<accession>A0AAE0WF54</accession>
<organism evidence="9 10">
    <name type="scientific">Potamilus streckersoni</name>
    <dbReference type="NCBI Taxonomy" id="2493646"/>
    <lineage>
        <taxon>Eukaryota</taxon>
        <taxon>Metazoa</taxon>
        <taxon>Spiralia</taxon>
        <taxon>Lophotrochozoa</taxon>
        <taxon>Mollusca</taxon>
        <taxon>Bivalvia</taxon>
        <taxon>Autobranchia</taxon>
        <taxon>Heteroconchia</taxon>
        <taxon>Palaeoheterodonta</taxon>
        <taxon>Unionida</taxon>
        <taxon>Unionoidea</taxon>
        <taxon>Unionidae</taxon>
        <taxon>Ambleminae</taxon>
        <taxon>Lampsilini</taxon>
        <taxon>Potamilus</taxon>
    </lineage>
</organism>
<evidence type="ECO:0000313" key="9">
    <source>
        <dbReference type="EMBL" id="KAK3611819.1"/>
    </source>
</evidence>
<dbReference type="SMART" id="SM00181">
    <property type="entry name" value="EGF"/>
    <property type="match status" value="3"/>
</dbReference>
<sequence length="1130" mass="125418">MTRSLQNRVLLVTWGILFGTAIGYDGGLILTLSPLESATRAYIKAVPTDANGAPDFNSTKTLNFAANLWLSSVGGDYALRQVYAYELYSSTIYKISNFSINMSGGAIRTSVHIGLSKDYVKLAVDWISHNIYWTDPHYKWIVVQSLAGNDTSMFRILIDDNLEKPHALTLDPMEGLLFWSDIGRFTKIEVSSLSGKNRKSLISSNLVMPISLAADYGARRIYWVDSGRYTLESITYEGKERKIILRDSNHNFHDLALYKDYLYVTDSYQGTLSVLNKTNGMNLKTIMATGGATYYGVTVFHPDAQPRSVTAYCVNYGCDHICLTEKSGASCVCRDGYILNQDMKTCSVSNKYFHRGLVFSNDSSICIVDIRVLTKFAYSPTCVLNTNGTKYMVMDTDQRQIIIANDTSIYWAMVDNLELHVLTKQSGAISGLTWDGYERNVYWSENDTGRIWKISRESGTASLLISGLIRPRDIVILPHERLLYWISDRNGSTIEYSNLDGSNQQVLLDSTYLRKPKSLSYDIYKKRIYFLDMATAGINYVYSCKLDGSDLTKFISTFAILDKLALYKGHLLLTSKKANGTLVMSYSIDHVSITTSGKFSGAGNISSIKVFDETFRENETGPCYKGNGGCEQICLSSGMSSICECTFGFRLAPNGKNCVSDPIKDNFVLIEDSTHNNIYQISLIDETIQGINAKGTVFLTGITYSPVHDLVIWATDYNEISMIHLNGTGQHTFLIMEDNIDVYPNGLALDISTGNIYYAAVSYMEDTIGYQSHIGVLLPNGKHKVILTRLSVPQGLVVYPSKGLLFYIDNGYNAYIGKANMDGTEASVLLETFNDRMLTELTIDYKNDYLYWLDYTEGSICYCKLDGTNYKTLVNYPNAILSGLALYQDNLYVTNEEYSSMIKVKISNPNETTKFAAYGELGSIGYISIYSSMVQDKNTFCSVGNGGCSTFCFPTPSGGLCACEDGVQLKDGSDTFCSNIPQCPVMEGAIIVSADCQRVDGSKCNFTCTQGYNARQGVKNVLCNGFTYTPADSCEASPAMLLAGKSEVDQAAIGYGVAIGVFVVIIIIVLTVFIILRRRKRNTAFSPERMQNEVMNATFGFEPNNEYAQVSYEKDAAHIIDSTKQTNIKT</sequence>
<dbReference type="InterPro" id="IPR000033">
    <property type="entry name" value="LDLR_classB_rpt"/>
</dbReference>
<gene>
    <name evidence="9" type="ORF">CHS0354_040490</name>
</gene>
<dbReference type="InterPro" id="IPR011042">
    <property type="entry name" value="6-blade_b-propeller_TolB-like"/>
</dbReference>
<dbReference type="FunFam" id="2.120.10.30:FF:000241">
    <property type="entry name" value="Low-density lipoprotein receptor-related protein 6"/>
    <property type="match status" value="1"/>
</dbReference>
<dbReference type="PANTHER" id="PTHR46513:SF13">
    <property type="entry name" value="EGF-LIKE DOMAIN-CONTAINING PROTEIN"/>
    <property type="match status" value="1"/>
</dbReference>